<dbReference type="Pfam" id="PF00251">
    <property type="entry name" value="Glyco_hydro_32N"/>
    <property type="match status" value="1"/>
</dbReference>
<reference evidence="8" key="1">
    <citation type="submission" date="2023-06" db="EMBL/GenBank/DDBJ databases">
        <title>Egi l300058.</title>
        <authorList>
            <person name="Gao L."/>
            <person name="Fang B.-Z."/>
            <person name="Li W.-J."/>
        </authorList>
    </citation>
    <scope>NUCLEOTIDE SEQUENCE</scope>
    <source>
        <strain evidence="8">EGI L300058</strain>
    </source>
</reference>
<dbReference type="InterPro" id="IPR023296">
    <property type="entry name" value="Glyco_hydro_beta-prop_sf"/>
</dbReference>
<gene>
    <name evidence="8" type="ORF">QQX02_02170</name>
</gene>
<dbReference type="InterPro" id="IPR018053">
    <property type="entry name" value="Glyco_hydro_32_AS"/>
</dbReference>
<dbReference type="Pfam" id="PF08244">
    <property type="entry name" value="Glyco_hydro_32C"/>
    <property type="match status" value="1"/>
</dbReference>
<evidence type="ECO:0000259" key="6">
    <source>
        <dbReference type="Pfam" id="PF00251"/>
    </source>
</evidence>
<evidence type="ECO:0000256" key="2">
    <source>
        <dbReference type="ARBA" id="ARBA00022801"/>
    </source>
</evidence>
<name>A0ABT8GE79_9MICO</name>
<sequence>MESPTTDAPELDSPGDRIGPPSPRPVWHLTPERNWMNDPNGLVHVDGVFHAFFQYNPGGAGWGNMSWGHAVSEDLLTWRELDVAIPFTDNEQVYSGSAVIDHGNTSGLGDGVTDPVVAIYTAATTDRLQAQALAVSRDRGMTWERYAGNPVLDRGSREFRDPKVFRYSGGDGPARWIMVAVEAVAHEVLIYSSENLRDWTWESKFDVPMPLDELWECPDLISLPLDGEERWVMLLSTHSHDPANTQGSRMRWFLGDFDGHRFVPAPGEQWRLLDLGRDFYAGVTFADAPDGRRLMLGWMSNWQYAREVPTEPFRGAMSLPRELSLRRADARAGSGGIDLVQTPVVPEGLEWRPVDVAAHEPAEVEVGVTGVLSVEADLAGGRTLALELCSGDEVLATVTLDGASRELVFDRPAPGGEGVHETFPSVRRMPLGGDGRLASVQIFLDAHLVEIFACDGAAVMSHQAFVGADGWRVRVAGDASAQVMVGATDTE</sequence>
<feature type="domain" description="Glycosyl hydrolase family 32 N-terminal" evidence="6">
    <location>
        <begin position="28"/>
        <end position="327"/>
    </location>
</feature>
<dbReference type="InterPro" id="IPR013320">
    <property type="entry name" value="ConA-like_dom_sf"/>
</dbReference>
<proteinExistence type="inferred from homology"/>
<dbReference type="PANTHER" id="PTHR42800">
    <property type="entry name" value="EXOINULINASE INUD (AFU_ORTHOLOGUE AFUA_5G00480)"/>
    <property type="match status" value="1"/>
</dbReference>
<evidence type="ECO:0000256" key="5">
    <source>
        <dbReference type="SAM" id="MobiDB-lite"/>
    </source>
</evidence>
<feature type="domain" description="Glycosyl hydrolase family 32 C-terminal" evidence="7">
    <location>
        <begin position="375"/>
        <end position="467"/>
    </location>
</feature>
<dbReference type="SMART" id="SM00640">
    <property type="entry name" value="Glyco_32"/>
    <property type="match status" value="1"/>
</dbReference>
<keyword evidence="9" id="KW-1185">Reference proteome</keyword>
<evidence type="ECO:0000259" key="7">
    <source>
        <dbReference type="Pfam" id="PF08244"/>
    </source>
</evidence>
<dbReference type="InterPro" id="IPR013148">
    <property type="entry name" value="Glyco_hydro_32_N"/>
</dbReference>
<dbReference type="PANTHER" id="PTHR42800:SF1">
    <property type="entry name" value="EXOINULINASE INUD (AFU_ORTHOLOGUE AFUA_5G00480)"/>
    <property type="match status" value="1"/>
</dbReference>
<evidence type="ECO:0000313" key="9">
    <source>
        <dbReference type="Proteomes" id="UP001172708"/>
    </source>
</evidence>
<organism evidence="8 9">
    <name type="scientific">Demequina muriae</name>
    <dbReference type="NCBI Taxonomy" id="3051664"/>
    <lineage>
        <taxon>Bacteria</taxon>
        <taxon>Bacillati</taxon>
        <taxon>Actinomycetota</taxon>
        <taxon>Actinomycetes</taxon>
        <taxon>Micrococcales</taxon>
        <taxon>Demequinaceae</taxon>
        <taxon>Demequina</taxon>
    </lineage>
</organism>
<accession>A0ABT8GE79</accession>
<comment type="caution">
    <text evidence="8">The sequence shown here is derived from an EMBL/GenBank/DDBJ whole genome shotgun (WGS) entry which is preliminary data.</text>
</comment>
<dbReference type="CDD" id="cd18622">
    <property type="entry name" value="GH32_Inu-like"/>
    <property type="match status" value="1"/>
</dbReference>
<evidence type="ECO:0000313" key="8">
    <source>
        <dbReference type="EMBL" id="MDN4479733.1"/>
    </source>
</evidence>
<dbReference type="Gene3D" id="2.60.120.560">
    <property type="entry name" value="Exo-inulinase, domain 1"/>
    <property type="match status" value="1"/>
</dbReference>
<dbReference type="InterPro" id="IPR013189">
    <property type="entry name" value="Glyco_hydro_32_C"/>
</dbReference>
<dbReference type="SUPFAM" id="SSF75005">
    <property type="entry name" value="Arabinanase/levansucrase/invertase"/>
    <property type="match status" value="1"/>
</dbReference>
<feature type="region of interest" description="Disordered" evidence="5">
    <location>
        <begin position="1"/>
        <end position="26"/>
    </location>
</feature>
<dbReference type="InterPro" id="IPR001362">
    <property type="entry name" value="Glyco_hydro_32"/>
</dbReference>
<dbReference type="Gene3D" id="2.115.10.20">
    <property type="entry name" value="Glycosyl hydrolase domain, family 43"/>
    <property type="match status" value="1"/>
</dbReference>
<keyword evidence="2 4" id="KW-0378">Hydrolase</keyword>
<comment type="similarity">
    <text evidence="1 4">Belongs to the glycosyl hydrolase 32 family.</text>
</comment>
<dbReference type="SUPFAM" id="SSF49899">
    <property type="entry name" value="Concanavalin A-like lectins/glucanases"/>
    <property type="match status" value="1"/>
</dbReference>
<keyword evidence="3 4" id="KW-0326">Glycosidase</keyword>
<protein>
    <submittedName>
        <fullName evidence="8">Glycoside hydrolase family 32 protein</fullName>
    </submittedName>
</protein>
<evidence type="ECO:0000256" key="4">
    <source>
        <dbReference type="RuleBase" id="RU362110"/>
    </source>
</evidence>
<dbReference type="PROSITE" id="PS00609">
    <property type="entry name" value="GLYCOSYL_HYDROL_F32"/>
    <property type="match status" value="1"/>
</dbReference>
<dbReference type="GO" id="GO:0016787">
    <property type="term" value="F:hydrolase activity"/>
    <property type="evidence" value="ECO:0007669"/>
    <property type="project" value="UniProtKB-KW"/>
</dbReference>
<dbReference type="RefSeq" id="WP_301140926.1">
    <property type="nucleotide sequence ID" value="NZ_JAUHQA010000001.1"/>
</dbReference>
<evidence type="ECO:0000256" key="1">
    <source>
        <dbReference type="ARBA" id="ARBA00009902"/>
    </source>
</evidence>
<evidence type="ECO:0000256" key="3">
    <source>
        <dbReference type="ARBA" id="ARBA00023295"/>
    </source>
</evidence>
<dbReference type="Proteomes" id="UP001172708">
    <property type="component" value="Unassembled WGS sequence"/>
</dbReference>
<dbReference type="EMBL" id="JAUHQA010000001">
    <property type="protein sequence ID" value="MDN4479733.1"/>
    <property type="molecule type" value="Genomic_DNA"/>
</dbReference>